<dbReference type="Pfam" id="PF02625">
    <property type="entry name" value="XdhC_CoxI"/>
    <property type="match status" value="1"/>
</dbReference>
<reference evidence="3 4" key="1">
    <citation type="submission" date="2020-08" db="EMBL/GenBank/DDBJ databases">
        <title>Genomic Encyclopedia of Type Strains, Phase IV (KMG-IV): sequencing the most valuable type-strain genomes for metagenomic binning, comparative biology and taxonomic classification.</title>
        <authorList>
            <person name="Goeker M."/>
        </authorList>
    </citation>
    <scope>NUCLEOTIDE SEQUENCE [LARGE SCALE GENOMIC DNA]</scope>
    <source>
        <strain evidence="3 4">DSM 17455</strain>
    </source>
</reference>
<dbReference type="PANTHER" id="PTHR30388">
    <property type="entry name" value="ALDEHYDE OXIDOREDUCTASE MOLYBDENUM COFACTOR ASSEMBLY PROTEIN"/>
    <property type="match status" value="1"/>
</dbReference>
<evidence type="ECO:0000259" key="1">
    <source>
        <dbReference type="Pfam" id="PF02625"/>
    </source>
</evidence>
<dbReference type="Pfam" id="PF13478">
    <property type="entry name" value="XdhC_C"/>
    <property type="match status" value="1"/>
</dbReference>
<evidence type="ECO:0000313" key="3">
    <source>
        <dbReference type="EMBL" id="MBA9022885.1"/>
    </source>
</evidence>
<feature type="domain" description="XdhC Rossmann" evidence="2">
    <location>
        <begin position="189"/>
        <end position="302"/>
    </location>
</feature>
<dbReference type="InterPro" id="IPR027051">
    <property type="entry name" value="XdhC_Rossmann_dom"/>
</dbReference>
<accession>A0ABR6CCY5</accession>
<comment type="caution">
    <text evidence="3">The sequence shown here is derived from an EMBL/GenBank/DDBJ whole genome shotgun (WGS) entry which is preliminary data.</text>
</comment>
<dbReference type="RefSeq" id="WP_182575469.1">
    <property type="nucleotide sequence ID" value="NZ_JACJHY010000027.1"/>
</dbReference>
<feature type="domain" description="XdhC- CoxI" evidence="1">
    <location>
        <begin position="36"/>
        <end position="100"/>
    </location>
</feature>
<proteinExistence type="predicted"/>
<keyword evidence="4" id="KW-1185">Reference proteome</keyword>
<dbReference type="PANTHER" id="PTHR30388:SF4">
    <property type="entry name" value="MOLYBDENUM COFACTOR INSERTION CHAPERONE PAOD"/>
    <property type="match status" value="1"/>
</dbReference>
<protein>
    <submittedName>
        <fullName evidence="3">Xanthine dehydrogenase accessory factor</fullName>
    </submittedName>
</protein>
<evidence type="ECO:0000259" key="2">
    <source>
        <dbReference type="Pfam" id="PF13478"/>
    </source>
</evidence>
<dbReference type="InterPro" id="IPR052698">
    <property type="entry name" value="MoCofactor_Util/Proc"/>
</dbReference>
<evidence type="ECO:0000313" key="4">
    <source>
        <dbReference type="Proteomes" id="UP000587524"/>
    </source>
</evidence>
<dbReference type="EMBL" id="JACJHZ010000027">
    <property type="protein sequence ID" value="MBA9022885.1"/>
    <property type="molecule type" value="Genomic_DNA"/>
</dbReference>
<dbReference type="Proteomes" id="UP000587524">
    <property type="component" value="Unassembled WGS sequence"/>
</dbReference>
<dbReference type="Gene3D" id="3.40.50.720">
    <property type="entry name" value="NAD(P)-binding Rossmann-like Domain"/>
    <property type="match status" value="1"/>
</dbReference>
<gene>
    <name evidence="3" type="ORF">HNQ97_004904</name>
</gene>
<name>A0ABR6CCY5_9HYPH</name>
<sequence>MGACIASEPKTLTPEPRAAFLSDDAIAILAFAAEALKQGLAAALVTLVEIRGGAARAIGAQMAVRDDGLYCGFVSGGCTEAAVAADAVVALQNGIDRKLRLGEGSPFFDIVLPCGGGITLAIHVLRNATALRHILAALHRRAPGRLRYNPGRQALFFEPGEGVSGWEGEEFVRVYHPKQRMLLAGTPLEAGVVTRLAEVSGYEVVEIERGQAPSPKQLDADTAVVLLFHDIDRELPLLEAALASSAFYIGALGSRRTHAKRCEVLRKRGHRETTLARIKAPIGIFDKATDANSLALSVVADVAQARLLHMKGKVPTDPTVPRTLALNTIDKCFAPMNASELITNAGGNYVRAFRWPQASQLVQCVPKVRRGPATHSGAPTTPPRVAGSLSCPACSASQSFEGRTDEERFHATSKRQYSRYLSAKGGAALLKSHRTDISRADQK</sequence>
<dbReference type="InterPro" id="IPR003777">
    <property type="entry name" value="XdhC_CoxI"/>
</dbReference>
<organism evidence="3 4">
    <name type="scientific">Aminobacter ciceronei</name>
    <dbReference type="NCBI Taxonomy" id="150723"/>
    <lineage>
        <taxon>Bacteria</taxon>
        <taxon>Pseudomonadati</taxon>
        <taxon>Pseudomonadota</taxon>
        <taxon>Alphaproteobacteria</taxon>
        <taxon>Hyphomicrobiales</taxon>
        <taxon>Phyllobacteriaceae</taxon>
        <taxon>Aminobacter</taxon>
    </lineage>
</organism>